<dbReference type="Proteomes" id="UP000191901">
    <property type="component" value="Chromosome"/>
</dbReference>
<dbReference type="KEGG" id="hhg:XM38_032920"/>
<proteinExistence type="predicted"/>
<evidence type="ECO:0000313" key="2">
    <source>
        <dbReference type="Proteomes" id="UP000191901"/>
    </source>
</evidence>
<name>A0A1Z3HPW5_9CYAN</name>
<keyword evidence="2" id="KW-1185">Reference proteome</keyword>
<gene>
    <name evidence="1" type="ORF">XM38_032920</name>
</gene>
<organism evidence="1 2">
    <name type="scientific">Halomicronema hongdechloris C2206</name>
    <dbReference type="NCBI Taxonomy" id="1641165"/>
    <lineage>
        <taxon>Bacteria</taxon>
        <taxon>Bacillati</taxon>
        <taxon>Cyanobacteriota</taxon>
        <taxon>Cyanophyceae</taxon>
        <taxon>Nodosilineales</taxon>
        <taxon>Nodosilineaceae</taxon>
        <taxon>Halomicronema</taxon>
    </lineage>
</organism>
<evidence type="ECO:0000313" key="1">
    <source>
        <dbReference type="EMBL" id="ASC72335.1"/>
    </source>
</evidence>
<reference evidence="1 2" key="1">
    <citation type="journal article" date="2016" name="Biochim. Biophys. Acta">
        <title>Characterization of red-shifted phycobilisomes isolated from the chlorophyll f-containing cyanobacterium Halomicronema hongdechloris.</title>
        <authorList>
            <person name="Li Y."/>
            <person name="Lin Y."/>
            <person name="Garvey C.J."/>
            <person name="Birch D."/>
            <person name="Corkery R.W."/>
            <person name="Loughlin P.C."/>
            <person name="Scheer H."/>
            <person name="Willows R.D."/>
            <person name="Chen M."/>
        </authorList>
    </citation>
    <scope>NUCLEOTIDE SEQUENCE [LARGE SCALE GENOMIC DNA]</scope>
    <source>
        <strain evidence="1 2">C2206</strain>
    </source>
</reference>
<dbReference type="AlphaFoldDB" id="A0A1Z3HPW5"/>
<accession>A0A1Z3HPW5</accession>
<dbReference type="EMBL" id="CP021983">
    <property type="protein sequence ID" value="ASC72335.1"/>
    <property type="molecule type" value="Genomic_DNA"/>
</dbReference>
<sequence>MLTVVTSLQAQEHNVLEFLTQAIHAARFGQEPPSILPQTSAEDETLLAA</sequence>
<protein>
    <submittedName>
        <fullName evidence="1">Uncharacterized protein</fullName>
    </submittedName>
</protein>